<evidence type="ECO:0000313" key="7">
    <source>
        <dbReference type="Proteomes" id="UP001224775"/>
    </source>
</evidence>
<dbReference type="Proteomes" id="UP001224775">
    <property type="component" value="Unassembled WGS sequence"/>
</dbReference>
<feature type="compositionally biased region" description="Polar residues" evidence="3">
    <location>
        <begin position="28"/>
        <end position="64"/>
    </location>
</feature>
<name>A0AAD9D9A7_9STRA</name>
<feature type="transmembrane region" description="Helical" evidence="4">
    <location>
        <begin position="166"/>
        <end position="188"/>
    </location>
</feature>
<gene>
    <name evidence="6" type="ORF">QTG54_011866</name>
</gene>
<evidence type="ECO:0000256" key="1">
    <source>
        <dbReference type="ARBA" id="ARBA00004474"/>
    </source>
</evidence>
<keyword evidence="2" id="KW-0934">Plastid</keyword>
<dbReference type="InterPro" id="IPR009631">
    <property type="entry name" value="CGLD27-like"/>
</dbReference>
<proteinExistence type="predicted"/>
<keyword evidence="4" id="KW-0812">Transmembrane</keyword>
<evidence type="ECO:0000256" key="5">
    <source>
        <dbReference type="SAM" id="SignalP"/>
    </source>
</evidence>
<evidence type="ECO:0000313" key="6">
    <source>
        <dbReference type="EMBL" id="KAK1737580.1"/>
    </source>
</evidence>
<comment type="caution">
    <text evidence="6">The sequence shown here is derived from an EMBL/GenBank/DDBJ whole genome shotgun (WGS) entry which is preliminary data.</text>
</comment>
<evidence type="ECO:0000256" key="2">
    <source>
        <dbReference type="ARBA" id="ARBA00022640"/>
    </source>
</evidence>
<dbReference type="GO" id="GO:0009536">
    <property type="term" value="C:plastid"/>
    <property type="evidence" value="ECO:0007669"/>
    <property type="project" value="UniProtKB-SubCell"/>
</dbReference>
<dbReference type="PANTHER" id="PTHR34214">
    <property type="match status" value="1"/>
</dbReference>
<protein>
    <submittedName>
        <fullName evidence="6">CGLD27-like protein</fullName>
    </submittedName>
</protein>
<reference evidence="6" key="1">
    <citation type="submission" date="2023-06" db="EMBL/GenBank/DDBJ databases">
        <title>Survivors Of The Sea: Transcriptome response of Skeletonema marinoi to long-term dormancy.</title>
        <authorList>
            <person name="Pinder M.I.M."/>
            <person name="Kourtchenko O."/>
            <person name="Robertson E.K."/>
            <person name="Larsson T."/>
            <person name="Maumus F."/>
            <person name="Osuna-Cruz C.M."/>
            <person name="Vancaester E."/>
            <person name="Stenow R."/>
            <person name="Vandepoele K."/>
            <person name="Ploug H."/>
            <person name="Bruchert V."/>
            <person name="Godhe A."/>
            <person name="Topel M."/>
        </authorList>
    </citation>
    <scope>NUCLEOTIDE SEQUENCE</scope>
    <source>
        <strain evidence="6">R05AC</strain>
    </source>
</reference>
<keyword evidence="7" id="KW-1185">Reference proteome</keyword>
<evidence type="ECO:0000256" key="4">
    <source>
        <dbReference type="SAM" id="Phobius"/>
    </source>
</evidence>
<feature type="region of interest" description="Disordered" evidence="3">
    <location>
        <begin position="28"/>
        <end position="67"/>
    </location>
</feature>
<accession>A0AAD9D9A7</accession>
<dbReference type="PANTHER" id="PTHR34214:SF3">
    <property type="entry name" value="PROTEIN CONSERVED IN THE GREEN LINEAGE AND DIATOMS 27, CHLOROPLASTIC"/>
    <property type="match status" value="1"/>
</dbReference>
<sequence length="311" mass="34488">MTMKMSSLRLLAAVSILANLADHTTNAFVHSPTPLTSLNSVRSTSDEPLSNNKKAFRNPPSSSLLRAYDDDDEEGYEIDTSGGRKTQQLSTSFGAENVPVDQRPSNEYLNLINQPLFGWASQENGDQGLGVRLAVTYAAFFVLVCYPISGATYLNEGFLIQKLASSNIGSMTVVFFLILRLYSGWGYIGSRLKSKVIEFEETGWYDGDIEEKSEAEKARDLFLYRSNVQPVEERLKKFSLAVGGAWVASCVALNVATSMQPVFDQYDPRMLEKLSYDDKVASVVQQQSYGRPTYCESRYYRAVANGGQGCN</sequence>
<keyword evidence="4" id="KW-0472">Membrane</keyword>
<comment type="subcellular location">
    <subcellularLocation>
        <location evidence="1">Plastid</location>
    </subcellularLocation>
</comment>
<organism evidence="6 7">
    <name type="scientific">Skeletonema marinoi</name>
    <dbReference type="NCBI Taxonomy" id="267567"/>
    <lineage>
        <taxon>Eukaryota</taxon>
        <taxon>Sar</taxon>
        <taxon>Stramenopiles</taxon>
        <taxon>Ochrophyta</taxon>
        <taxon>Bacillariophyta</taxon>
        <taxon>Coscinodiscophyceae</taxon>
        <taxon>Thalassiosirophycidae</taxon>
        <taxon>Thalassiosirales</taxon>
        <taxon>Skeletonemataceae</taxon>
        <taxon>Skeletonema</taxon>
        <taxon>Skeletonema marinoi-dohrnii complex</taxon>
    </lineage>
</organism>
<dbReference type="Pfam" id="PF06799">
    <property type="entry name" value="CGLD27-like"/>
    <property type="match status" value="1"/>
</dbReference>
<dbReference type="AlphaFoldDB" id="A0AAD9D9A7"/>
<dbReference type="EMBL" id="JATAAI010000025">
    <property type="protein sequence ID" value="KAK1737580.1"/>
    <property type="molecule type" value="Genomic_DNA"/>
</dbReference>
<feature type="signal peptide" evidence="5">
    <location>
        <begin position="1"/>
        <end position="27"/>
    </location>
</feature>
<keyword evidence="5" id="KW-0732">Signal</keyword>
<feature type="transmembrane region" description="Helical" evidence="4">
    <location>
        <begin position="134"/>
        <end position="154"/>
    </location>
</feature>
<keyword evidence="4" id="KW-1133">Transmembrane helix</keyword>
<feature type="chain" id="PRO_5042173422" evidence="5">
    <location>
        <begin position="28"/>
        <end position="311"/>
    </location>
</feature>
<evidence type="ECO:0000256" key="3">
    <source>
        <dbReference type="SAM" id="MobiDB-lite"/>
    </source>
</evidence>